<dbReference type="Gene3D" id="1.10.10.10">
    <property type="entry name" value="Winged helix-like DNA-binding domain superfamily/Winged helix DNA-binding domain"/>
    <property type="match status" value="1"/>
</dbReference>
<evidence type="ECO:0000256" key="1">
    <source>
        <dbReference type="SAM" id="MobiDB-lite"/>
    </source>
</evidence>
<evidence type="ECO:0000313" key="4">
    <source>
        <dbReference type="Proteomes" id="UP000824469"/>
    </source>
</evidence>
<dbReference type="InterPro" id="IPR036388">
    <property type="entry name" value="WH-like_DNA-bd_sf"/>
</dbReference>
<dbReference type="GO" id="GO:0000166">
    <property type="term" value="F:nucleotide binding"/>
    <property type="evidence" value="ECO:0007669"/>
    <property type="project" value="InterPro"/>
</dbReference>
<dbReference type="InterPro" id="IPR010997">
    <property type="entry name" value="HRDC-like_sf"/>
</dbReference>
<dbReference type="Gene3D" id="1.10.150.80">
    <property type="entry name" value="HRDC domain"/>
    <property type="match status" value="1"/>
</dbReference>
<name>A0AA38GFL0_TAXCH</name>
<dbReference type="InterPro" id="IPR002121">
    <property type="entry name" value="HRDC_dom"/>
</dbReference>
<dbReference type="Proteomes" id="UP000824469">
    <property type="component" value="Unassembled WGS sequence"/>
</dbReference>
<keyword evidence="4" id="KW-1185">Reference proteome</keyword>
<feature type="region of interest" description="Disordered" evidence="1">
    <location>
        <begin position="134"/>
        <end position="159"/>
    </location>
</feature>
<dbReference type="OMA" id="HNEANDD"/>
<proteinExistence type="predicted"/>
<feature type="domain" description="HRDC" evidence="2">
    <location>
        <begin position="55"/>
        <end position="134"/>
    </location>
</feature>
<dbReference type="Pfam" id="PF00570">
    <property type="entry name" value="HRDC"/>
    <property type="match status" value="1"/>
</dbReference>
<comment type="caution">
    <text evidence="3">The sequence shown here is derived from an EMBL/GenBank/DDBJ whole genome shotgun (WGS) entry which is preliminary data.</text>
</comment>
<dbReference type="InterPro" id="IPR044876">
    <property type="entry name" value="HRDC_dom_sf"/>
</dbReference>
<organism evidence="3 4">
    <name type="scientific">Taxus chinensis</name>
    <name type="common">Chinese yew</name>
    <name type="synonym">Taxus wallichiana var. chinensis</name>
    <dbReference type="NCBI Taxonomy" id="29808"/>
    <lineage>
        <taxon>Eukaryota</taxon>
        <taxon>Viridiplantae</taxon>
        <taxon>Streptophyta</taxon>
        <taxon>Embryophyta</taxon>
        <taxon>Tracheophyta</taxon>
        <taxon>Spermatophyta</taxon>
        <taxon>Pinopsida</taxon>
        <taxon>Pinidae</taxon>
        <taxon>Conifers II</taxon>
        <taxon>Cupressales</taxon>
        <taxon>Taxaceae</taxon>
        <taxon>Taxus</taxon>
    </lineage>
</organism>
<dbReference type="PROSITE" id="PS50967">
    <property type="entry name" value="HRDC"/>
    <property type="match status" value="1"/>
</dbReference>
<dbReference type="GO" id="GO:0003676">
    <property type="term" value="F:nucleic acid binding"/>
    <property type="evidence" value="ECO:0007669"/>
    <property type="project" value="InterPro"/>
</dbReference>
<protein>
    <recommendedName>
        <fullName evidence="2">HRDC domain-containing protein</fullName>
    </recommendedName>
</protein>
<reference evidence="3 4" key="1">
    <citation type="journal article" date="2021" name="Nat. Plants">
        <title>The Taxus genome provides insights into paclitaxel biosynthesis.</title>
        <authorList>
            <person name="Xiong X."/>
            <person name="Gou J."/>
            <person name="Liao Q."/>
            <person name="Li Y."/>
            <person name="Zhou Q."/>
            <person name="Bi G."/>
            <person name="Li C."/>
            <person name="Du R."/>
            <person name="Wang X."/>
            <person name="Sun T."/>
            <person name="Guo L."/>
            <person name="Liang H."/>
            <person name="Lu P."/>
            <person name="Wu Y."/>
            <person name="Zhang Z."/>
            <person name="Ro D.K."/>
            <person name="Shang Y."/>
            <person name="Huang S."/>
            <person name="Yan J."/>
        </authorList>
    </citation>
    <scope>NUCLEOTIDE SEQUENCE [LARGE SCALE GENOMIC DNA]</scope>
    <source>
        <strain evidence="3">Ta-2019</strain>
    </source>
</reference>
<gene>
    <name evidence="3" type="ORF">KI387_015233</name>
</gene>
<feature type="non-terminal residue" evidence="3">
    <location>
        <position position="202"/>
    </location>
</feature>
<accession>A0AA38GFL0</accession>
<sequence>KEEFQHTAYATNAYLTLGSFSKQLLQGQRVIRLEMVQGPKANGQNIKKGAFLDDKSMHSGLALVLDELRKELSQKHGGIFPHAVLSSQHITMLCSQQPTAMDEVEKVLGKIKAERYGKEILECIQQYMFQNPGSTSEQWISPKKQKVSQDEKSYNKTTHRKILKPKRTFVCVSSSDDESKGHNEANDDADFQITSAKKLKNA</sequence>
<feature type="region of interest" description="Disordered" evidence="1">
    <location>
        <begin position="173"/>
        <end position="202"/>
    </location>
</feature>
<evidence type="ECO:0000259" key="2">
    <source>
        <dbReference type="PROSITE" id="PS50967"/>
    </source>
</evidence>
<evidence type="ECO:0000313" key="3">
    <source>
        <dbReference type="EMBL" id="KAH9320594.1"/>
    </source>
</evidence>
<dbReference type="EMBL" id="JAHRHJ020000003">
    <property type="protein sequence ID" value="KAH9320594.1"/>
    <property type="molecule type" value="Genomic_DNA"/>
</dbReference>
<dbReference type="SUPFAM" id="SSF47819">
    <property type="entry name" value="HRDC-like"/>
    <property type="match status" value="1"/>
</dbReference>
<dbReference type="AlphaFoldDB" id="A0AA38GFL0"/>